<dbReference type="InterPro" id="IPR050490">
    <property type="entry name" value="Bact_solute-bd_prot1"/>
</dbReference>
<dbReference type="PANTHER" id="PTHR43649:SF12">
    <property type="entry name" value="DIACETYLCHITOBIOSE BINDING PROTEIN DASA"/>
    <property type="match status" value="1"/>
</dbReference>
<gene>
    <name evidence="1" type="ORF">GCM10010918_11090</name>
</gene>
<sequence length="393" mass="43674">MTVQTLRVALIEGPAYNPLYQIFEKFERDTGIHVSVSFLGAHPDLNRHVGELFDSGKCNYDLISTHTKYAPSQAAYLMELDDYFMAEELNDFSPALIELARVQGKLKSIPRNFDARLLFYQTDKLQQLGLDVPQTWQELYEAAVAAKEQGCTGFAYPGMESGLFGTFFELLVSRGGELFDERLQPAFDSEAGREALHYLKRMYEQGLTPQNLPDMHYDEVSQCFRDGECMMVTDWPGYYQLLLDPSRPAAGRFGLALTPADASGKRSVYCGSHSFAVTASTQKPEQAVSLLKYLTSQEAQSIDAVHGHVPVRGSVLDSQKKSAPAGSLEAQRWSLLDETMATCVIIPPKFPEYPETEDLLWKALQDGITGKLPVEDALKGAAANIGRIVSRYA</sequence>
<evidence type="ECO:0000313" key="2">
    <source>
        <dbReference type="Proteomes" id="UP000600247"/>
    </source>
</evidence>
<dbReference type="AlphaFoldDB" id="A0A917GWQ4"/>
<dbReference type="RefSeq" id="WP_188887878.1">
    <property type="nucleotide sequence ID" value="NZ_BMHY01000001.1"/>
</dbReference>
<dbReference type="Gene3D" id="3.40.190.10">
    <property type="entry name" value="Periplasmic binding protein-like II"/>
    <property type="match status" value="2"/>
</dbReference>
<dbReference type="EMBL" id="BMHY01000001">
    <property type="protein sequence ID" value="GGG59696.1"/>
    <property type="molecule type" value="Genomic_DNA"/>
</dbReference>
<dbReference type="Pfam" id="PF01547">
    <property type="entry name" value="SBP_bac_1"/>
    <property type="match status" value="1"/>
</dbReference>
<keyword evidence="2" id="KW-1185">Reference proteome</keyword>
<name>A0A917GWQ4_9BACL</name>
<organism evidence="1 2">
    <name type="scientific">Paenibacillus radicis</name>
    <name type="common">ex Gao et al. 2016</name>
    <dbReference type="NCBI Taxonomy" id="1737354"/>
    <lineage>
        <taxon>Bacteria</taxon>
        <taxon>Bacillati</taxon>
        <taxon>Bacillota</taxon>
        <taxon>Bacilli</taxon>
        <taxon>Bacillales</taxon>
        <taxon>Paenibacillaceae</taxon>
        <taxon>Paenibacillus</taxon>
    </lineage>
</organism>
<evidence type="ECO:0000313" key="1">
    <source>
        <dbReference type="EMBL" id="GGG59696.1"/>
    </source>
</evidence>
<dbReference type="Proteomes" id="UP000600247">
    <property type="component" value="Unassembled WGS sequence"/>
</dbReference>
<protein>
    <submittedName>
        <fullName evidence="1">Sugar ABC transporter substrate-binding protein</fullName>
    </submittedName>
</protein>
<dbReference type="SUPFAM" id="SSF53850">
    <property type="entry name" value="Periplasmic binding protein-like II"/>
    <property type="match status" value="1"/>
</dbReference>
<dbReference type="InterPro" id="IPR006059">
    <property type="entry name" value="SBP"/>
</dbReference>
<accession>A0A917GWQ4</accession>
<proteinExistence type="predicted"/>
<dbReference type="PANTHER" id="PTHR43649">
    <property type="entry name" value="ARABINOSE-BINDING PROTEIN-RELATED"/>
    <property type="match status" value="1"/>
</dbReference>
<reference evidence="1 2" key="1">
    <citation type="journal article" date="2014" name="Int. J. Syst. Evol. Microbiol.">
        <title>Complete genome sequence of Corynebacterium casei LMG S-19264T (=DSM 44701T), isolated from a smear-ripened cheese.</title>
        <authorList>
            <consortium name="US DOE Joint Genome Institute (JGI-PGF)"/>
            <person name="Walter F."/>
            <person name="Albersmeier A."/>
            <person name="Kalinowski J."/>
            <person name="Ruckert C."/>
        </authorList>
    </citation>
    <scope>NUCLEOTIDE SEQUENCE [LARGE SCALE GENOMIC DNA]</scope>
    <source>
        <strain evidence="1 2">CGMCC 1.15286</strain>
    </source>
</reference>
<comment type="caution">
    <text evidence="1">The sequence shown here is derived from an EMBL/GenBank/DDBJ whole genome shotgun (WGS) entry which is preliminary data.</text>
</comment>